<dbReference type="Proteomes" id="UP000245865">
    <property type="component" value="Unassembled WGS sequence"/>
</dbReference>
<gene>
    <name evidence="1" type="ORF">DKP76_12405</name>
</gene>
<protein>
    <submittedName>
        <fullName evidence="1">Uncharacterized protein</fullName>
    </submittedName>
</protein>
<evidence type="ECO:0000313" key="2">
    <source>
        <dbReference type="Proteomes" id="UP000245865"/>
    </source>
</evidence>
<proteinExistence type="predicted"/>
<reference evidence="1 2" key="1">
    <citation type="submission" date="2018-05" db="EMBL/GenBank/DDBJ databases">
        <title>Comparative genomic sequence analysis between strain HN4 and CCM 8460T (Falsochrobactrum ovis) will provide more evidence to prove that HN4 is a new species of Falsochrobactrum.</title>
        <authorList>
            <person name="Lyu W."/>
            <person name="Sun L."/>
            <person name="Yao L."/>
        </authorList>
    </citation>
    <scope>NUCLEOTIDE SEQUENCE [LARGE SCALE GENOMIC DNA]</scope>
    <source>
        <strain evidence="1 2">HN4</strain>
    </source>
</reference>
<name>A0A316J774_9HYPH</name>
<dbReference type="EMBL" id="QGDB01000004">
    <property type="protein sequence ID" value="PWL17554.1"/>
    <property type="molecule type" value="Genomic_DNA"/>
</dbReference>
<dbReference type="AlphaFoldDB" id="A0A316J774"/>
<accession>A0A316J774</accession>
<sequence>MQGTLTLLLLTVDYLPFNDPENHVLSPHYAGDRTTKKPRSGSRQYLRYCITHAIRRYIRANM</sequence>
<evidence type="ECO:0000313" key="1">
    <source>
        <dbReference type="EMBL" id="PWL17554.1"/>
    </source>
</evidence>
<comment type="caution">
    <text evidence="1">The sequence shown here is derived from an EMBL/GenBank/DDBJ whole genome shotgun (WGS) entry which is preliminary data.</text>
</comment>
<organism evidence="1 2">
    <name type="scientific">Falsochrobactrum shanghaiense</name>
    <dbReference type="NCBI Taxonomy" id="2201899"/>
    <lineage>
        <taxon>Bacteria</taxon>
        <taxon>Pseudomonadati</taxon>
        <taxon>Pseudomonadota</taxon>
        <taxon>Alphaproteobacteria</taxon>
        <taxon>Hyphomicrobiales</taxon>
        <taxon>Brucellaceae</taxon>
        <taxon>Falsochrobactrum</taxon>
    </lineage>
</organism>
<keyword evidence="2" id="KW-1185">Reference proteome</keyword>